<dbReference type="Gramene" id="OBART10G05530.1">
    <property type="protein sequence ID" value="OBART10G05530.1"/>
    <property type="gene ID" value="OBART10G05530"/>
</dbReference>
<name>A0A0D3HC66_9ORYZ</name>
<protein>
    <submittedName>
        <fullName evidence="1">Uncharacterized protein</fullName>
    </submittedName>
</protein>
<dbReference type="Proteomes" id="UP000026960">
    <property type="component" value="Chromosome 10"/>
</dbReference>
<evidence type="ECO:0000313" key="2">
    <source>
        <dbReference type="Proteomes" id="UP000026960"/>
    </source>
</evidence>
<sequence>MATAAYGSINLANIYRWWRPRVPPRRKSSWRALGAVPPHEAGDLSGPTRGLSKQYLAAAPSVAAARVSTKLTPTGSASHCVLTDRSRSALGSSSVTATREVKYPENAPVDNEALVLPPLILTFSPVPSFHPPLGVPSFPPTPVALMSVEDIVM</sequence>
<accession>A0A0D3HC66</accession>
<dbReference type="HOGENOM" id="CLU_1716017_0_0_1"/>
<reference evidence="1" key="2">
    <citation type="submission" date="2015-03" db="UniProtKB">
        <authorList>
            <consortium name="EnsemblPlants"/>
        </authorList>
    </citation>
    <scope>IDENTIFICATION</scope>
</reference>
<organism evidence="1">
    <name type="scientific">Oryza barthii</name>
    <dbReference type="NCBI Taxonomy" id="65489"/>
    <lineage>
        <taxon>Eukaryota</taxon>
        <taxon>Viridiplantae</taxon>
        <taxon>Streptophyta</taxon>
        <taxon>Embryophyta</taxon>
        <taxon>Tracheophyta</taxon>
        <taxon>Spermatophyta</taxon>
        <taxon>Magnoliopsida</taxon>
        <taxon>Liliopsida</taxon>
        <taxon>Poales</taxon>
        <taxon>Poaceae</taxon>
        <taxon>BOP clade</taxon>
        <taxon>Oryzoideae</taxon>
        <taxon>Oryzeae</taxon>
        <taxon>Oryzinae</taxon>
        <taxon>Oryza</taxon>
    </lineage>
</organism>
<dbReference type="EnsemblPlants" id="OBART10G05530.1">
    <property type="protein sequence ID" value="OBART10G05530.1"/>
    <property type="gene ID" value="OBART10G05530"/>
</dbReference>
<dbReference type="PaxDb" id="65489-OBART10G05530.1"/>
<dbReference type="AlphaFoldDB" id="A0A0D3HC66"/>
<evidence type="ECO:0000313" key="1">
    <source>
        <dbReference type="EnsemblPlants" id="OBART10G05530.1"/>
    </source>
</evidence>
<proteinExistence type="predicted"/>
<keyword evidence="2" id="KW-1185">Reference proteome</keyword>
<reference evidence="1" key="1">
    <citation type="journal article" date="2009" name="Rice">
        <title>De Novo Next Generation Sequencing of Plant Genomes.</title>
        <authorList>
            <person name="Rounsley S."/>
            <person name="Marri P.R."/>
            <person name="Yu Y."/>
            <person name="He R."/>
            <person name="Sisneros N."/>
            <person name="Goicoechea J.L."/>
            <person name="Lee S.J."/>
            <person name="Angelova A."/>
            <person name="Kudrna D."/>
            <person name="Luo M."/>
            <person name="Affourtit J."/>
            <person name="Desany B."/>
            <person name="Knight J."/>
            <person name="Niazi F."/>
            <person name="Egholm M."/>
            <person name="Wing R.A."/>
        </authorList>
    </citation>
    <scope>NUCLEOTIDE SEQUENCE [LARGE SCALE GENOMIC DNA]</scope>
    <source>
        <strain evidence="1">cv. IRGC 105608</strain>
    </source>
</reference>